<organism evidence="1 2">
    <name type="scientific">Macrococcoides caseolyticum</name>
    <dbReference type="NCBI Taxonomy" id="69966"/>
    <lineage>
        <taxon>Bacteria</taxon>
        <taxon>Bacillati</taxon>
        <taxon>Bacillota</taxon>
        <taxon>Bacilli</taxon>
        <taxon>Bacillales</taxon>
        <taxon>Staphylococcaceae</taxon>
        <taxon>Macrococcoides</taxon>
    </lineage>
</organism>
<evidence type="ECO:0000313" key="1">
    <source>
        <dbReference type="EMBL" id="PKE57516.1"/>
    </source>
</evidence>
<proteinExistence type="predicted"/>
<gene>
    <name evidence="1" type="ORF">CW682_00160</name>
</gene>
<keyword evidence="2" id="KW-1185">Reference proteome</keyword>
<accession>A0ACC9MVG2</accession>
<protein>
    <submittedName>
        <fullName evidence="1">Uncharacterized protein</fullName>
    </submittedName>
</protein>
<comment type="caution">
    <text evidence="1">The sequence shown here is derived from an EMBL/GenBank/DDBJ whole genome shotgun (WGS) entry which is preliminary data.</text>
</comment>
<dbReference type="EMBL" id="PIWU01000001">
    <property type="protein sequence ID" value="PKE57516.1"/>
    <property type="molecule type" value="Genomic_DNA"/>
</dbReference>
<name>A0ACC9MVG2_9STAP</name>
<sequence>MDLSEIVAMNLKEIMNIKRVGVSELSTTTKISRNTITNLRSGRTKMIQFQTIEKISKALNIDSYQLFEMNNFIVGRIEMKNKLGGYNE</sequence>
<evidence type="ECO:0000313" key="2">
    <source>
        <dbReference type="Proteomes" id="UP000233606"/>
    </source>
</evidence>
<reference evidence="1" key="1">
    <citation type="submission" date="2017-12" db="EMBL/GenBank/DDBJ databases">
        <title>Genomics of Macrococcus caseolyticus.</title>
        <authorList>
            <person name="MacFadyen A.C."/>
            <person name="Paterson G.K."/>
        </authorList>
    </citation>
    <scope>NUCLEOTIDE SEQUENCE</scope>
    <source>
        <strain evidence="1">5459_5_49</strain>
    </source>
</reference>
<dbReference type="Proteomes" id="UP000233606">
    <property type="component" value="Unassembled WGS sequence"/>
</dbReference>